<dbReference type="AlphaFoldDB" id="A0A091NCA9"/>
<accession>A0A091NCA9</accession>
<dbReference type="GO" id="GO:0010032">
    <property type="term" value="P:meiotic chromosome condensation"/>
    <property type="evidence" value="ECO:0007669"/>
    <property type="project" value="TreeGrafter"/>
</dbReference>
<keyword evidence="6" id="KW-1185">Reference proteome</keyword>
<name>A0A091NCA9_9PASS</name>
<evidence type="ECO:0000313" key="5">
    <source>
        <dbReference type="EMBL" id="KFP87343.1"/>
    </source>
</evidence>
<dbReference type="PANTHER" id="PTHR14324">
    <property type="entry name" value="CONDENSIN-2 COMPLEX SUBUNIT H2"/>
    <property type="match status" value="1"/>
</dbReference>
<dbReference type="Proteomes" id="UP000053537">
    <property type="component" value="Unassembled WGS sequence"/>
</dbReference>
<feature type="non-terminal residue" evidence="5">
    <location>
        <position position="1"/>
    </location>
</feature>
<dbReference type="GO" id="GO:0051306">
    <property type="term" value="P:mitotic sister chromatid separation"/>
    <property type="evidence" value="ECO:0007669"/>
    <property type="project" value="TreeGrafter"/>
</dbReference>
<proteinExistence type="predicted"/>
<feature type="non-terminal residue" evidence="5">
    <location>
        <position position="131"/>
    </location>
</feature>
<dbReference type="EMBL" id="KK845674">
    <property type="protein sequence ID" value="KFP87343.1"/>
    <property type="molecule type" value="Genomic_DNA"/>
</dbReference>
<reference evidence="5 6" key="1">
    <citation type="submission" date="2014-04" db="EMBL/GenBank/DDBJ databases">
        <title>Genome evolution of avian class.</title>
        <authorList>
            <person name="Zhang G."/>
            <person name="Li C."/>
        </authorList>
    </citation>
    <scope>NUCLEOTIDE SEQUENCE [LARGE SCALE GENOMIC DNA]</scope>
    <source>
        <strain evidence="5">BGI_N310</strain>
    </source>
</reference>
<dbReference type="GO" id="GO:0000796">
    <property type="term" value="C:condensin complex"/>
    <property type="evidence" value="ECO:0007669"/>
    <property type="project" value="TreeGrafter"/>
</dbReference>
<gene>
    <name evidence="5" type="ORF">N310_11772</name>
</gene>
<protein>
    <recommendedName>
        <fullName evidence="1">Condensin-2 complex subunit H2</fullName>
    </recommendedName>
    <alternativeName>
        <fullName evidence="3">Non-SMC condensin II complex subunit H2</fullName>
    </alternativeName>
</protein>
<dbReference type="InterPro" id="IPR031739">
    <property type="entry name" value="Ncaph2"/>
</dbReference>
<keyword evidence="2" id="KW-0226">DNA condensation</keyword>
<evidence type="ECO:0000256" key="3">
    <source>
        <dbReference type="ARBA" id="ARBA00030479"/>
    </source>
</evidence>
<dbReference type="PANTHER" id="PTHR14324:SF3">
    <property type="entry name" value="CONDENSIN-2 COMPLEX SUBUNIT H2"/>
    <property type="match status" value="1"/>
</dbReference>
<feature type="compositionally biased region" description="Basic and acidic residues" evidence="4">
    <location>
        <begin position="9"/>
        <end position="21"/>
    </location>
</feature>
<organism evidence="5 6">
    <name type="scientific">Acanthisitta chloris</name>
    <name type="common">rifleman</name>
    <dbReference type="NCBI Taxonomy" id="57068"/>
    <lineage>
        <taxon>Eukaryota</taxon>
        <taxon>Metazoa</taxon>
        <taxon>Chordata</taxon>
        <taxon>Craniata</taxon>
        <taxon>Vertebrata</taxon>
        <taxon>Euteleostomi</taxon>
        <taxon>Archelosauria</taxon>
        <taxon>Archosauria</taxon>
        <taxon>Dinosauria</taxon>
        <taxon>Saurischia</taxon>
        <taxon>Theropoda</taxon>
        <taxon>Coelurosauria</taxon>
        <taxon>Aves</taxon>
        <taxon>Neognathae</taxon>
        <taxon>Neoaves</taxon>
        <taxon>Telluraves</taxon>
        <taxon>Australaves</taxon>
        <taxon>Passeriformes</taxon>
        <taxon>Acanthisittidae</taxon>
        <taxon>Acanthisitta</taxon>
    </lineage>
</organism>
<evidence type="ECO:0000256" key="1">
    <source>
        <dbReference type="ARBA" id="ARBA00016903"/>
    </source>
</evidence>
<evidence type="ECO:0000313" key="6">
    <source>
        <dbReference type="Proteomes" id="UP000053537"/>
    </source>
</evidence>
<sequence length="131" mass="14591">AGADDDDDIPKPPKEHVEVTPAPKEHVEAQRVCVGRGLGGILEFSMGSCAPYLCQEVLDPWQSLDPFGDSEEKPFRKGKPFLVPCSLEDMVGGKRKRKGPRKLQDFLTWFSAAFNNVMESRKSRRKGPTFA</sequence>
<dbReference type="GO" id="GO:0003682">
    <property type="term" value="F:chromatin binding"/>
    <property type="evidence" value="ECO:0007669"/>
    <property type="project" value="TreeGrafter"/>
</dbReference>
<evidence type="ECO:0000256" key="4">
    <source>
        <dbReference type="SAM" id="MobiDB-lite"/>
    </source>
</evidence>
<feature type="region of interest" description="Disordered" evidence="4">
    <location>
        <begin position="1"/>
        <end position="21"/>
    </location>
</feature>
<dbReference type="GO" id="GO:0005634">
    <property type="term" value="C:nucleus"/>
    <property type="evidence" value="ECO:0007669"/>
    <property type="project" value="TreeGrafter"/>
</dbReference>
<evidence type="ECO:0000256" key="2">
    <source>
        <dbReference type="ARBA" id="ARBA00023067"/>
    </source>
</evidence>